<accession>A0AAV3Z3G1</accession>
<dbReference type="Proteomes" id="UP000735302">
    <property type="component" value="Unassembled WGS sequence"/>
</dbReference>
<keyword evidence="3" id="KW-1185">Reference proteome</keyword>
<feature type="domain" description="Dynein heavy chain hydrolytic ATP-binding dynein motor region" evidence="1">
    <location>
        <begin position="190"/>
        <end position="264"/>
    </location>
</feature>
<dbReference type="InterPro" id="IPR027417">
    <property type="entry name" value="P-loop_NTPase"/>
</dbReference>
<dbReference type="GO" id="GO:0005524">
    <property type="term" value="F:ATP binding"/>
    <property type="evidence" value="ECO:0007669"/>
    <property type="project" value="InterPro"/>
</dbReference>
<proteinExistence type="predicted"/>
<dbReference type="GO" id="GO:0045505">
    <property type="term" value="F:dynein intermediate chain binding"/>
    <property type="evidence" value="ECO:0007669"/>
    <property type="project" value="InterPro"/>
</dbReference>
<organism evidence="2 3">
    <name type="scientific">Plakobranchus ocellatus</name>
    <dbReference type="NCBI Taxonomy" id="259542"/>
    <lineage>
        <taxon>Eukaryota</taxon>
        <taxon>Metazoa</taxon>
        <taxon>Spiralia</taxon>
        <taxon>Lophotrochozoa</taxon>
        <taxon>Mollusca</taxon>
        <taxon>Gastropoda</taxon>
        <taxon>Heterobranchia</taxon>
        <taxon>Euthyneura</taxon>
        <taxon>Panpulmonata</taxon>
        <taxon>Sacoglossa</taxon>
        <taxon>Placobranchoidea</taxon>
        <taxon>Plakobranchidae</taxon>
        <taxon>Plakobranchus</taxon>
    </lineage>
</organism>
<dbReference type="Gene3D" id="3.40.50.300">
    <property type="entry name" value="P-loop containing nucleotide triphosphate hydrolases"/>
    <property type="match status" value="1"/>
</dbReference>
<protein>
    <submittedName>
        <fullName evidence="2">Dynein heavy chain 1, axonemal</fullName>
    </submittedName>
</protein>
<evidence type="ECO:0000313" key="3">
    <source>
        <dbReference type="Proteomes" id="UP000735302"/>
    </source>
</evidence>
<dbReference type="AlphaFoldDB" id="A0AAV3Z3G1"/>
<dbReference type="PANTHER" id="PTHR22878:SF73">
    <property type="entry name" value="DYNEIN AXONEMAL HEAVY CHAIN 1"/>
    <property type="match status" value="1"/>
</dbReference>
<comment type="caution">
    <text evidence="2">The sequence shown here is derived from an EMBL/GenBank/DDBJ whole genome shotgun (WGS) entry which is preliminary data.</text>
</comment>
<dbReference type="InterPro" id="IPR035699">
    <property type="entry name" value="AAA_6"/>
</dbReference>
<dbReference type="Pfam" id="PF12774">
    <property type="entry name" value="AAA_6"/>
    <property type="match status" value="1"/>
</dbReference>
<name>A0AAV3Z3G1_9GAST</name>
<dbReference type="EMBL" id="BLXT01001856">
    <property type="protein sequence ID" value="GFN88553.1"/>
    <property type="molecule type" value="Genomic_DNA"/>
</dbReference>
<gene>
    <name evidence="2" type="ORF">PoB_001505900</name>
</gene>
<sequence>MFSGEGECVPLCEQLYPIGNVEDWLLEIERVMRGTIRSQLEMALEDYKESKRTDFVLKWPGQIVIAVCQTYWSSEVTNALEEKSVAEYLLKMLEKLDGLRELVRQELPVIGRLTLSALIVIEVHSRDVIEDMVREWVSDPNAFEWISQLRYYWLEDKNLYQRAVNAQFPYGYEYLGNTSRLVITPLTDRSGAWACFDEFNRIDIEVLSVVAQQIATIQNAQKMQAATFIFEGVEIVLKMSCAVFITMNPGYAGRTELPDNLKVISSLAVVTESCRLNDYDPRMLAIP</sequence>
<dbReference type="PANTHER" id="PTHR22878">
    <property type="entry name" value="DYNEIN HEAVY CHAIN 6, AXONEMAL-LIKE-RELATED"/>
    <property type="match status" value="1"/>
</dbReference>
<dbReference type="GO" id="GO:0051959">
    <property type="term" value="F:dynein light intermediate chain binding"/>
    <property type="evidence" value="ECO:0007669"/>
    <property type="project" value="InterPro"/>
</dbReference>
<dbReference type="Gene3D" id="1.20.58.1120">
    <property type="match status" value="1"/>
</dbReference>
<dbReference type="GO" id="GO:0007018">
    <property type="term" value="P:microtubule-based movement"/>
    <property type="evidence" value="ECO:0007669"/>
    <property type="project" value="InterPro"/>
</dbReference>
<evidence type="ECO:0000313" key="2">
    <source>
        <dbReference type="EMBL" id="GFN88553.1"/>
    </source>
</evidence>
<reference evidence="2 3" key="1">
    <citation type="journal article" date="2021" name="Elife">
        <title>Chloroplast acquisition without the gene transfer in kleptoplastic sea slugs, Plakobranchus ocellatus.</title>
        <authorList>
            <person name="Maeda T."/>
            <person name="Takahashi S."/>
            <person name="Yoshida T."/>
            <person name="Shimamura S."/>
            <person name="Takaki Y."/>
            <person name="Nagai Y."/>
            <person name="Toyoda A."/>
            <person name="Suzuki Y."/>
            <person name="Arimoto A."/>
            <person name="Ishii H."/>
            <person name="Satoh N."/>
            <person name="Nishiyama T."/>
            <person name="Hasebe M."/>
            <person name="Maruyama T."/>
            <person name="Minagawa J."/>
            <person name="Obokata J."/>
            <person name="Shigenobu S."/>
        </authorList>
    </citation>
    <scope>NUCLEOTIDE SEQUENCE [LARGE SCALE GENOMIC DNA]</scope>
</reference>
<evidence type="ECO:0000259" key="1">
    <source>
        <dbReference type="Pfam" id="PF12774"/>
    </source>
</evidence>
<dbReference type="FunFam" id="1.20.58.1120:FF:000001">
    <property type="entry name" value="dynein heavy chain 2, axonemal"/>
    <property type="match status" value="1"/>
</dbReference>
<dbReference type="InterPro" id="IPR026983">
    <property type="entry name" value="DHC"/>
</dbReference>
<dbReference type="GO" id="GO:0030286">
    <property type="term" value="C:dynein complex"/>
    <property type="evidence" value="ECO:0007669"/>
    <property type="project" value="InterPro"/>
</dbReference>